<sequence>MFAMQNSALYRNPTGHGAIGKFRRDPFHYLRAEKVTSSMVEDHLDCTFLCAGESKCYSFNMAAYPDSKSLYLCELLATDKYREIKKFTANATFHHYSLSEIRPAVRSSNVISRVALTSSTLMEGVK</sequence>
<protein>
    <recommendedName>
        <fullName evidence="3">Apple domain-containing protein</fullName>
    </recommendedName>
</protein>
<dbReference type="OrthoDB" id="26719at2759"/>
<dbReference type="EMBL" id="RCHS01001698">
    <property type="protein sequence ID" value="RMX52116.1"/>
    <property type="molecule type" value="Genomic_DNA"/>
</dbReference>
<proteinExistence type="predicted"/>
<evidence type="ECO:0008006" key="3">
    <source>
        <dbReference type="Google" id="ProtNLM"/>
    </source>
</evidence>
<keyword evidence="2" id="KW-1185">Reference proteome</keyword>
<dbReference type="AlphaFoldDB" id="A0A3M6UEV4"/>
<organism evidence="1 2">
    <name type="scientific">Pocillopora damicornis</name>
    <name type="common">Cauliflower coral</name>
    <name type="synonym">Millepora damicornis</name>
    <dbReference type="NCBI Taxonomy" id="46731"/>
    <lineage>
        <taxon>Eukaryota</taxon>
        <taxon>Metazoa</taxon>
        <taxon>Cnidaria</taxon>
        <taxon>Anthozoa</taxon>
        <taxon>Hexacorallia</taxon>
        <taxon>Scleractinia</taxon>
        <taxon>Astrocoeniina</taxon>
        <taxon>Pocilloporidae</taxon>
        <taxon>Pocillopora</taxon>
    </lineage>
</organism>
<name>A0A3M6UEV4_POCDA</name>
<gene>
    <name evidence="1" type="ORF">pdam_00015177</name>
</gene>
<reference evidence="1 2" key="1">
    <citation type="journal article" date="2018" name="Sci. Rep.">
        <title>Comparative analysis of the Pocillopora damicornis genome highlights role of immune system in coral evolution.</title>
        <authorList>
            <person name="Cunning R."/>
            <person name="Bay R.A."/>
            <person name="Gillette P."/>
            <person name="Baker A.C."/>
            <person name="Traylor-Knowles N."/>
        </authorList>
    </citation>
    <scope>NUCLEOTIDE SEQUENCE [LARGE SCALE GENOMIC DNA]</scope>
    <source>
        <strain evidence="1">RSMAS</strain>
        <tissue evidence="1">Whole animal</tissue>
    </source>
</reference>
<evidence type="ECO:0000313" key="1">
    <source>
        <dbReference type="EMBL" id="RMX52116.1"/>
    </source>
</evidence>
<comment type="caution">
    <text evidence="1">The sequence shown here is derived from an EMBL/GenBank/DDBJ whole genome shotgun (WGS) entry which is preliminary data.</text>
</comment>
<accession>A0A3M6UEV4</accession>
<evidence type="ECO:0000313" key="2">
    <source>
        <dbReference type="Proteomes" id="UP000275408"/>
    </source>
</evidence>
<dbReference type="Proteomes" id="UP000275408">
    <property type="component" value="Unassembled WGS sequence"/>
</dbReference>